<dbReference type="InterPro" id="IPR029500">
    <property type="entry name" value="QueF"/>
</dbReference>
<dbReference type="RefSeq" id="WP_007017055.1">
    <property type="nucleotide sequence ID" value="NZ_CH724113.1"/>
</dbReference>
<keyword evidence="4 5" id="KW-0560">Oxidoreductase</keyword>
<proteinExistence type="inferred from homology"/>
<comment type="similarity">
    <text evidence="5">Belongs to the GTP cyclohydrolase I family. QueF type 2 subfamily.</text>
</comment>
<dbReference type="Pfam" id="PF14819">
    <property type="entry name" value="QueF_N"/>
    <property type="match status" value="1"/>
</dbReference>
<dbReference type="EMBL" id="AAQH01000001">
    <property type="protein sequence ID" value="EAT13634.1"/>
    <property type="molecule type" value="Genomic_DNA"/>
</dbReference>
<feature type="active site" description="Proton donor" evidence="5">
    <location>
        <position position="188"/>
    </location>
</feature>
<keyword evidence="1 5" id="KW-0963">Cytoplasm</keyword>
<dbReference type="HAMAP" id="MF_00817">
    <property type="entry name" value="QueF_type2"/>
    <property type="match status" value="1"/>
</dbReference>
<dbReference type="STRING" id="207949.RED65_09589"/>
<dbReference type="PIRSF" id="PIRSF004750">
    <property type="entry name" value="Nitrile_oxidored_YqcD_prd"/>
    <property type="match status" value="1"/>
</dbReference>
<dbReference type="Gene3D" id="3.30.1130.10">
    <property type="match status" value="2"/>
</dbReference>
<feature type="binding site" evidence="5">
    <location>
        <begin position="249"/>
        <end position="250"/>
    </location>
    <ligand>
        <name>NADPH</name>
        <dbReference type="ChEBI" id="CHEBI:57783"/>
    </ligand>
</feature>
<evidence type="ECO:0000259" key="6">
    <source>
        <dbReference type="Pfam" id="PF14819"/>
    </source>
</evidence>
<evidence type="ECO:0000256" key="1">
    <source>
        <dbReference type="ARBA" id="ARBA00022490"/>
    </source>
</evidence>
<dbReference type="AlphaFoldDB" id="Q1N6F8"/>
<gene>
    <name evidence="5" type="primary">queF</name>
    <name evidence="7" type="ORF">RED65_09589</name>
</gene>
<protein>
    <recommendedName>
        <fullName evidence="5">NADPH-dependent 7-cyano-7-deazaguanine reductase</fullName>
        <ecNumber evidence="5">1.7.1.13</ecNumber>
    </recommendedName>
    <alternativeName>
        <fullName evidence="5">7-cyano-7-carbaguanine reductase</fullName>
    </alternativeName>
    <alternativeName>
        <fullName evidence="5">NADPH-dependent nitrile oxidoreductase</fullName>
    </alternativeName>
    <alternativeName>
        <fullName evidence="5">PreQ(0) reductase</fullName>
    </alternativeName>
</protein>
<comment type="function">
    <text evidence="5">Catalyzes the NADPH-dependent reduction of 7-cyano-7-deazaguanine (preQ0) to 7-aminomethyl-7-deazaguanine (preQ1).</text>
</comment>
<dbReference type="EC" id="1.7.1.13" evidence="5"/>
<dbReference type="SUPFAM" id="SSF55620">
    <property type="entry name" value="Tetrahydrobiopterin biosynthesis enzymes-like"/>
    <property type="match status" value="1"/>
</dbReference>
<comment type="catalytic activity">
    <reaction evidence="5">
        <text>7-aminomethyl-7-carbaguanine + 2 NADP(+) = 7-cyano-7-carbaguanine + 2 NADPH + 3 H(+)</text>
        <dbReference type="Rhea" id="RHEA:13409"/>
        <dbReference type="ChEBI" id="CHEBI:15378"/>
        <dbReference type="ChEBI" id="CHEBI:45075"/>
        <dbReference type="ChEBI" id="CHEBI:57783"/>
        <dbReference type="ChEBI" id="CHEBI:58349"/>
        <dbReference type="ChEBI" id="CHEBI:58703"/>
        <dbReference type="EC" id="1.7.1.13"/>
    </reaction>
</comment>
<evidence type="ECO:0000313" key="8">
    <source>
        <dbReference type="Proteomes" id="UP000004263"/>
    </source>
</evidence>
<comment type="subcellular location">
    <subcellularLocation>
        <location evidence="5">Cytoplasm</location>
    </subcellularLocation>
</comment>
<comment type="caution">
    <text evidence="7">The sequence shown here is derived from an EMBL/GenBank/DDBJ whole genome shotgun (WGS) entry which is preliminary data.</text>
</comment>
<dbReference type="HOGENOM" id="CLU_054738_0_0_6"/>
<dbReference type="InterPro" id="IPR016428">
    <property type="entry name" value="QueF_type2"/>
</dbReference>
<dbReference type="UniPathway" id="UPA00392"/>
<dbReference type="Proteomes" id="UP000004263">
    <property type="component" value="Unassembled WGS sequence"/>
</dbReference>
<sequence>MKDDILLGKETEYKSEYDQSLIYPIERAGNRAKLEGIDDSLNNGLGFYGYDLWTGYEISWLNQKGKPQVAIAEFIIPCDSSNIVESKSFKLYLNSFNNTRFDDADEVQALMQKDLSQGFGADVDVRFYSVEQYPLAQSLTGECIDDEDITVKDYAPTPSLLSFSDESTQEILISHLLKSNCPVTNQPDWATVVIDYKGSKIDRAALLAYIISYRNHDDFHEHCVEQMFTDLWRLGAFDSLTVTARYTRRGGLDINPMRSSRSAISVKDMVGRLPRQ</sequence>
<evidence type="ECO:0000256" key="3">
    <source>
        <dbReference type="ARBA" id="ARBA00022857"/>
    </source>
</evidence>
<feature type="domain" description="NADPH-dependent 7-cyano-7-deazaguanine reductase N-terminal" evidence="6">
    <location>
        <begin position="13"/>
        <end position="126"/>
    </location>
</feature>
<evidence type="ECO:0000313" key="7">
    <source>
        <dbReference type="EMBL" id="EAT13634.1"/>
    </source>
</evidence>
<evidence type="ECO:0000256" key="2">
    <source>
        <dbReference type="ARBA" id="ARBA00022785"/>
    </source>
</evidence>
<keyword evidence="3 5" id="KW-0521">NADP</keyword>
<dbReference type="Pfam" id="PF14489">
    <property type="entry name" value="QueF"/>
    <property type="match status" value="1"/>
</dbReference>
<keyword evidence="8" id="KW-1185">Reference proteome</keyword>
<dbReference type="OrthoDB" id="9789995at2"/>
<keyword evidence="2 5" id="KW-0671">Queuosine biosynthesis</keyword>
<dbReference type="GO" id="GO:0005737">
    <property type="term" value="C:cytoplasm"/>
    <property type="evidence" value="ECO:0007669"/>
    <property type="project" value="UniProtKB-SubCell"/>
</dbReference>
<dbReference type="PANTHER" id="PTHR34354:SF1">
    <property type="entry name" value="NADPH-DEPENDENT 7-CYANO-7-DEAZAGUANINE REDUCTASE"/>
    <property type="match status" value="1"/>
</dbReference>
<comment type="subunit">
    <text evidence="5">Homodimer.</text>
</comment>
<dbReference type="InterPro" id="IPR043133">
    <property type="entry name" value="GTP-CH-I_C/QueF"/>
</dbReference>
<evidence type="ECO:0000256" key="5">
    <source>
        <dbReference type="HAMAP-Rule" id="MF_00817"/>
    </source>
</evidence>
<feature type="binding site" evidence="5">
    <location>
        <begin position="86"/>
        <end position="87"/>
    </location>
    <ligand>
        <name>NADPH</name>
        <dbReference type="ChEBI" id="CHEBI:57783"/>
    </ligand>
</feature>
<dbReference type="GO" id="GO:0033739">
    <property type="term" value="F:preQ1 synthase activity"/>
    <property type="evidence" value="ECO:0007669"/>
    <property type="project" value="UniProtKB-UniRule"/>
</dbReference>
<feature type="binding site" evidence="5">
    <location>
        <begin position="220"/>
        <end position="221"/>
    </location>
    <ligand>
        <name>substrate</name>
    </ligand>
</feature>
<dbReference type="InterPro" id="IPR029139">
    <property type="entry name" value="QueF_N"/>
</dbReference>
<name>Q1N6F8_9GAMM</name>
<feature type="binding site" evidence="5">
    <location>
        <begin position="84"/>
        <end position="86"/>
    </location>
    <ligand>
        <name>substrate</name>
    </ligand>
</feature>
<feature type="active site" description="Thioimide intermediate" evidence="5">
    <location>
        <position position="181"/>
    </location>
</feature>
<comment type="pathway">
    <text evidence="5">tRNA modification; tRNA-queuosine biosynthesis.</text>
</comment>
<dbReference type="PANTHER" id="PTHR34354">
    <property type="entry name" value="NADPH-DEPENDENT 7-CYANO-7-DEAZAGUANINE REDUCTASE"/>
    <property type="match status" value="1"/>
</dbReference>
<organism evidence="7 8">
    <name type="scientific">Bermanella marisrubri</name>
    <dbReference type="NCBI Taxonomy" id="207949"/>
    <lineage>
        <taxon>Bacteria</taxon>
        <taxon>Pseudomonadati</taxon>
        <taxon>Pseudomonadota</taxon>
        <taxon>Gammaproteobacteria</taxon>
        <taxon>Oceanospirillales</taxon>
        <taxon>Oceanospirillaceae</taxon>
        <taxon>Bermanella</taxon>
    </lineage>
</organism>
<dbReference type="NCBIfam" id="TIGR03138">
    <property type="entry name" value="QueF"/>
    <property type="match status" value="1"/>
</dbReference>
<evidence type="ECO:0000256" key="4">
    <source>
        <dbReference type="ARBA" id="ARBA00023002"/>
    </source>
</evidence>
<accession>Q1N6F8</accession>
<dbReference type="GO" id="GO:0008616">
    <property type="term" value="P:tRNA queuosine(34) biosynthetic process"/>
    <property type="evidence" value="ECO:0007669"/>
    <property type="project" value="UniProtKB-UniRule"/>
</dbReference>
<dbReference type="InterPro" id="IPR050084">
    <property type="entry name" value="NADPH_dep_7-cyano-7-deazaG_red"/>
</dbReference>
<reference evidence="7 8" key="1">
    <citation type="submission" date="2006-03" db="EMBL/GenBank/DDBJ databases">
        <authorList>
            <person name="Pinhassi J."/>
            <person name="Pedros-Alio C."/>
            <person name="Ferriera S."/>
            <person name="Johnson J."/>
            <person name="Kravitz S."/>
            <person name="Halpern A."/>
            <person name="Remington K."/>
            <person name="Beeson K."/>
            <person name="Tran B."/>
            <person name="Rogers Y.-H."/>
            <person name="Friedman R."/>
            <person name="Venter J.C."/>
        </authorList>
    </citation>
    <scope>NUCLEOTIDE SEQUENCE [LARGE SCALE GENOMIC DNA]</scope>
    <source>
        <strain evidence="7 8">RED65</strain>
    </source>
</reference>